<dbReference type="OMA" id="FMMGTAE"/>
<keyword evidence="3" id="KW-0436">Ligase</keyword>
<dbReference type="InterPro" id="IPR023213">
    <property type="entry name" value="CAT-like_dom_sf"/>
</dbReference>
<dbReference type="PANTHER" id="PTHR45527">
    <property type="entry name" value="NONRIBOSOMAL PEPTIDE SYNTHETASE"/>
    <property type="match status" value="1"/>
</dbReference>
<dbReference type="InterPro" id="IPR000873">
    <property type="entry name" value="AMP-dep_synth/lig_dom"/>
</dbReference>
<dbReference type="PROSITE" id="PS00012">
    <property type="entry name" value="PHOSPHOPANTETHEINE"/>
    <property type="match status" value="1"/>
</dbReference>
<dbReference type="Gene3D" id="3.30.300.30">
    <property type="match status" value="1"/>
</dbReference>
<dbReference type="OrthoDB" id="416786at2759"/>
<evidence type="ECO:0000256" key="2">
    <source>
        <dbReference type="ARBA" id="ARBA00022553"/>
    </source>
</evidence>
<dbReference type="InterPro" id="IPR045851">
    <property type="entry name" value="AMP-bd_C_sf"/>
</dbReference>
<dbReference type="GO" id="GO:0044550">
    <property type="term" value="P:secondary metabolite biosynthetic process"/>
    <property type="evidence" value="ECO:0007669"/>
    <property type="project" value="TreeGrafter"/>
</dbReference>
<feature type="domain" description="Carrier" evidence="4">
    <location>
        <begin position="674"/>
        <end position="750"/>
    </location>
</feature>
<dbReference type="PANTHER" id="PTHR45527:SF16">
    <property type="entry name" value="NONRIBOSOMAL PEPTIDE SYNTHASE ATNA-RELATED"/>
    <property type="match status" value="1"/>
</dbReference>
<dbReference type="AlphaFoldDB" id="M7SB18"/>
<keyword evidence="6" id="KW-1185">Reference proteome</keyword>
<dbReference type="HOGENOM" id="CLU_000022_2_12_1"/>
<evidence type="ECO:0000256" key="1">
    <source>
        <dbReference type="ARBA" id="ARBA00022450"/>
    </source>
</evidence>
<evidence type="ECO:0000259" key="4">
    <source>
        <dbReference type="PROSITE" id="PS50075"/>
    </source>
</evidence>
<dbReference type="GO" id="GO:0043041">
    <property type="term" value="P:amino acid activation for nonribosomal peptide biosynthetic process"/>
    <property type="evidence" value="ECO:0007669"/>
    <property type="project" value="TreeGrafter"/>
</dbReference>
<dbReference type="Pfam" id="PF00550">
    <property type="entry name" value="PP-binding"/>
    <property type="match status" value="1"/>
</dbReference>
<evidence type="ECO:0000256" key="3">
    <source>
        <dbReference type="ARBA" id="ARBA00022598"/>
    </source>
</evidence>
<dbReference type="PROSITE" id="PS00455">
    <property type="entry name" value="AMP_BINDING"/>
    <property type="match status" value="1"/>
</dbReference>
<dbReference type="Gene3D" id="3.40.50.12780">
    <property type="entry name" value="N-terminal domain of ligase-like"/>
    <property type="match status" value="1"/>
</dbReference>
<dbReference type="SUPFAM" id="SSF56801">
    <property type="entry name" value="Acetyl-CoA synthetase-like"/>
    <property type="match status" value="1"/>
</dbReference>
<organism evidence="5 6">
    <name type="scientific">Eutypa lata (strain UCR-EL1)</name>
    <name type="common">Grapevine dieback disease fungus</name>
    <name type="synonym">Eutypa armeniacae</name>
    <dbReference type="NCBI Taxonomy" id="1287681"/>
    <lineage>
        <taxon>Eukaryota</taxon>
        <taxon>Fungi</taxon>
        <taxon>Dikarya</taxon>
        <taxon>Ascomycota</taxon>
        <taxon>Pezizomycotina</taxon>
        <taxon>Sordariomycetes</taxon>
        <taxon>Xylariomycetidae</taxon>
        <taxon>Xylariales</taxon>
        <taxon>Diatrypaceae</taxon>
        <taxon>Eutypa</taxon>
    </lineage>
</organism>
<gene>
    <name evidence="5" type="ORF">UCREL1_9669</name>
</gene>
<keyword evidence="1" id="KW-0596">Phosphopantetheine</keyword>
<dbReference type="FunFam" id="3.30.300.30:FF:000015">
    <property type="entry name" value="Nonribosomal peptide synthase SidD"/>
    <property type="match status" value="1"/>
</dbReference>
<evidence type="ECO:0000313" key="5">
    <source>
        <dbReference type="EMBL" id="EMR63379.1"/>
    </source>
</evidence>
<dbReference type="InterPro" id="IPR042099">
    <property type="entry name" value="ANL_N_sf"/>
</dbReference>
<dbReference type="STRING" id="1287681.M7SB18"/>
<dbReference type="eggNOG" id="KOG1178">
    <property type="taxonomic scope" value="Eukaryota"/>
</dbReference>
<accession>M7SB18</accession>
<dbReference type="EMBL" id="KB707234">
    <property type="protein sequence ID" value="EMR63379.1"/>
    <property type="molecule type" value="Genomic_DNA"/>
</dbReference>
<dbReference type="GO" id="GO:0005737">
    <property type="term" value="C:cytoplasm"/>
    <property type="evidence" value="ECO:0007669"/>
    <property type="project" value="TreeGrafter"/>
</dbReference>
<dbReference type="KEGG" id="ela:UCREL1_9669"/>
<name>M7SB18_EUTLA</name>
<dbReference type="Gene3D" id="1.10.1200.10">
    <property type="entry name" value="ACP-like"/>
    <property type="match status" value="1"/>
</dbReference>
<dbReference type="InterPro" id="IPR006162">
    <property type="entry name" value="Ppantetheine_attach_site"/>
</dbReference>
<dbReference type="Pfam" id="PF00501">
    <property type="entry name" value="AMP-binding"/>
    <property type="match status" value="1"/>
</dbReference>
<protein>
    <submittedName>
        <fullName evidence="5">Putative nonribosomal peptide synthase protein</fullName>
    </submittedName>
</protein>
<reference evidence="6" key="1">
    <citation type="journal article" date="2013" name="Genome Announc.">
        <title>Draft genome sequence of the grapevine dieback fungus Eutypa lata UCR-EL1.</title>
        <authorList>
            <person name="Blanco-Ulate B."/>
            <person name="Rolshausen P.E."/>
            <person name="Cantu D."/>
        </authorList>
    </citation>
    <scope>NUCLEOTIDE SEQUENCE [LARGE SCALE GENOMIC DNA]</scope>
    <source>
        <strain evidence="6">UCR-EL1</strain>
    </source>
</reference>
<dbReference type="SUPFAM" id="SSF47336">
    <property type="entry name" value="ACP-like"/>
    <property type="match status" value="1"/>
</dbReference>
<dbReference type="InterPro" id="IPR036736">
    <property type="entry name" value="ACP-like_sf"/>
</dbReference>
<dbReference type="InterPro" id="IPR020845">
    <property type="entry name" value="AMP-binding_CS"/>
</dbReference>
<dbReference type="InterPro" id="IPR009081">
    <property type="entry name" value="PP-bd_ACP"/>
</dbReference>
<sequence>MQSLTQFPWPQAQPGVIETNLNLDWRVSELKEKIVVSRSNIPDSQLGDSSKIRTLLGVRVGGDLSACDTKTLINGPGTSQNGFDLITTIVVDESGENPGVDIQAQGHFASEQARAITVQFQHVLAIVRSSPDSPLRDLNFLCDADSAKILEWNKNLPASVQKCVHEITYDQARLTPSAEAIFTSDGSMNYRDLIAVSNVAAQNLQEHGIGIGSVVPLYFEKSKWVVVAILAVIKTGATFLLLDPSHPKKRLRYMIETVQASVILCSKSQSKASIFGDTPILLVDDLIKPPETTSDKDSNAKSRVTPESDLYIMFTSGTTGRPKAFAVQHRAFSSSATSRAPLIKRDARSRVLQFAAFSFDPCIEDILTTLMFGGCICIPSEHERLNDLTSFIRRANVNTANVTPGVIDLLQPVEVPSLEVLILSGEAMKKRHVDTWGSTLNLMNGYGPMGTVLWVVDALHHERLAPIGAVGELAVEGPTLSRGYLDRDETQKAFVKAPKWLADLRGDLTTQIYRTGDLVKYNLDGTIIFIGRRDSQVKIRGQRIELQEVEKTIAESLPVGWRIVSEAVIFQGTDEPTLTAFLYKEGSTQDKTVSSPAIFEDQTAEFSASVVDLVESVGKFLPNYMIPSAFIPIRHIPLTVHGKTDRAAIRLQASKLRRPPPVTSVSIPEEQATGEPTEMESVLKALWLQVLNIPAGEIERHTSFFAVGGDSLSAIRLVTAARSADWFLTASRIFTYPTLSSMAAHMEPFRKSDVESESLHDISAEQRLRLAELCNVPSETIQDVYPCTPIQEFWMGRSLQRLGEFRFQSVYELGENIDAERLKMTWTLMHAKYPILRTRIIKDDAGGFSQVVTSILPTWNSSETLDEFIEYDETHNIPIGKPLGPSFTYRLLSVGESPTR</sequence>
<evidence type="ECO:0000313" key="6">
    <source>
        <dbReference type="Proteomes" id="UP000012174"/>
    </source>
</evidence>
<dbReference type="SMART" id="SM01294">
    <property type="entry name" value="PKS_PP_betabranch"/>
    <property type="match status" value="1"/>
</dbReference>
<dbReference type="Gene3D" id="3.30.559.10">
    <property type="entry name" value="Chloramphenicol acetyltransferase-like domain"/>
    <property type="match status" value="1"/>
</dbReference>
<dbReference type="SUPFAM" id="SSF52777">
    <property type="entry name" value="CoA-dependent acyltransferases"/>
    <property type="match status" value="1"/>
</dbReference>
<dbReference type="Gene3D" id="2.30.38.10">
    <property type="entry name" value="Luciferase, Domain 3"/>
    <property type="match status" value="1"/>
</dbReference>
<dbReference type="Proteomes" id="UP000012174">
    <property type="component" value="Unassembled WGS sequence"/>
</dbReference>
<dbReference type="PROSITE" id="PS50075">
    <property type="entry name" value="CARRIER"/>
    <property type="match status" value="1"/>
</dbReference>
<dbReference type="GO" id="GO:0016874">
    <property type="term" value="F:ligase activity"/>
    <property type="evidence" value="ECO:0007669"/>
    <property type="project" value="UniProtKB-KW"/>
</dbReference>
<keyword evidence="2" id="KW-0597">Phosphoprotein</keyword>
<dbReference type="GO" id="GO:0031177">
    <property type="term" value="F:phosphopantetheine binding"/>
    <property type="evidence" value="ECO:0007669"/>
    <property type="project" value="TreeGrafter"/>
</dbReference>
<dbReference type="CDD" id="cd05918">
    <property type="entry name" value="A_NRPS_SidN3_like"/>
    <property type="match status" value="1"/>
</dbReference>
<proteinExistence type="predicted"/>